<dbReference type="AlphaFoldDB" id="A0A5B8MIN9"/>
<evidence type="ECO:0000313" key="2">
    <source>
        <dbReference type="EMBL" id="QDZ20259.1"/>
    </source>
</evidence>
<dbReference type="InterPro" id="IPR011322">
    <property type="entry name" value="N-reg_PII-like_a/b"/>
</dbReference>
<dbReference type="GO" id="GO:0030234">
    <property type="term" value="F:enzyme regulator activity"/>
    <property type="evidence" value="ECO:0007669"/>
    <property type="project" value="InterPro"/>
</dbReference>
<dbReference type="Pfam" id="PF00543">
    <property type="entry name" value="P-II"/>
    <property type="match status" value="1"/>
</dbReference>
<dbReference type="PANTHER" id="PTHR30115">
    <property type="entry name" value="NITROGEN REGULATORY PROTEIN P-II"/>
    <property type="match status" value="1"/>
</dbReference>
<dbReference type="GO" id="GO:0005524">
    <property type="term" value="F:ATP binding"/>
    <property type="evidence" value="ECO:0007669"/>
    <property type="project" value="TreeGrafter"/>
</dbReference>
<sequence length="186" mass="19630">MAGRVAGRRGFGVCVGRTHNRAPGTRQGGRAQGPALALALGEATRKRRGVVARAAAEAVASLEAFPHCEIFEVRAIVRPWRQETVVSALLDVGVRGLTVSEVKGIGVQGAKRERSLGREYGGGANDLVDKTQISIVVSREQVQVVCAAVINSARTGEIGDGKLFIHPCVDVVRIRTKERGAVDGAN</sequence>
<keyword evidence="1" id="KW-0597">Phosphoprotein</keyword>
<dbReference type="SUPFAM" id="SSF54913">
    <property type="entry name" value="GlnB-like"/>
    <property type="match status" value="1"/>
</dbReference>
<organism evidence="2 3">
    <name type="scientific">Chloropicon primus</name>
    <dbReference type="NCBI Taxonomy" id="1764295"/>
    <lineage>
        <taxon>Eukaryota</taxon>
        <taxon>Viridiplantae</taxon>
        <taxon>Chlorophyta</taxon>
        <taxon>Chloropicophyceae</taxon>
        <taxon>Chloropicales</taxon>
        <taxon>Chloropicaceae</taxon>
        <taxon>Chloropicon</taxon>
    </lineage>
</organism>
<dbReference type="Gene3D" id="3.30.70.120">
    <property type="match status" value="1"/>
</dbReference>
<keyword evidence="3" id="KW-1185">Reference proteome</keyword>
<dbReference type="STRING" id="1764295.A0A5B8MIN9"/>
<dbReference type="GO" id="GO:0006808">
    <property type="term" value="P:regulation of nitrogen utilization"/>
    <property type="evidence" value="ECO:0007669"/>
    <property type="project" value="InterPro"/>
</dbReference>
<dbReference type="PANTHER" id="PTHR30115:SF11">
    <property type="entry name" value="NITROGEN REGULATORY PROTEIN P-II HOMOLOG"/>
    <property type="match status" value="1"/>
</dbReference>
<proteinExistence type="predicted"/>
<dbReference type="OrthoDB" id="2016645at2759"/>
<dbReference type="PRINTS" id="PR00340">
    <property type="entry name" value="PIIGLNB"/>
</dbReference>
<dbReference type="SMART" id="SM00938">
    <property type="entry name" value="P-II"/>
    <property type="match status" value="1"/>
</dbReference>
<evidence type="ECO:0000313" key="3">
    <source>
        <dbReference type="Proteomes" id="UP000316726"/>
    </source>
</evidence>
<gene>
    <name evidence="2" type="ORF">A3770_04p27770</name>
</gene>
<accession>A0A5B8MIN9</accession>
<dbReference type="EMBL" id="CP031037">
    <property type="protein sequence ID" value="QDZ20259.1"/>
    <property type="molecule type" value="Genomic_DNA"/>
</dbReference>
<protein>
    <submittedName>
        <fullName evidence="2">Nitrogen regulatory protein PII</fullName>
    </submittedName>
</protein>
<dbReference type="PROSITE" id="PS51343">
    <property type="entry name" value="PII_GLNB_DOM"/>
    <property type="match status" value="1"/>
</dbReference>
<evidence type="ECO:0000256" key="1">
    <source>
        <dbReference type="PIRSR" id="PIRSR602187-50"/>
    </source>
</evidence>
<dbReference type="InterPro" id="IPR002187">
    <property type="entry name" value="N-reg_PII"/>
</dbReference>
<dbReference type="GO" id="GO:0005829">
    <property type="term" value="C:cytosol"/>
    <property type="evidence" value="ECO:0007669"/>
    <property type="project" value="TreeGrafter"/>
</dbReference>
<feature type="modified residue" description="O-UMP-tyrosine" evidence="1">
    <location>
        <position position="120"/>
    </location>
</feature>
<dbReference type="InterPro" id="IPR015867">
    <property type="entry name" value="N-reg_PII/ATP_PRibTrfase_C"/>
</dbReference>
<dbReference type="Proteomes" id="UP000316726">
    <property type="component" value="Chromosome 4"/>
</dbReference>
<reference evidence="2 3" key="1">
    <citation type="submission" date="2018-07" db="EMBL/GenBank/DDBJ databases">
        <title>The complete nuclear genome of the prasinophyte Chloropicon primus (CCMP1205).</title>
        <authorList>
            <person name="Pombert J.-F."/>
            <person name="Otis C."/>
            <person name="Turmel M."/>
            <person name="Lemieux C."/>
        </authorList>
    </citation>
    <scope>NUCLEOTIDE SEQUENCE [LARGE SCALE GENOMIC DNA]</scope>
    <source>
        <strain evidence="2 3">CCMP1205</strain>
    </source>
</reference>
<name>A0A5B8MIN9_9CHLO</name>